<name>A0A8R7VBG4_TRIUA</name>
<dbReference type="EnsemblPlants" id="TuG1812S0001937700.01.T01">
    <property type="protein sequence ID" value="TuG1812S0001937700.01.T01.s_cds28392"/>
    <property type="gene ID" value="TuG1812S0001937700.01"/>
</dbReference>
<dbReference type="Gramene" id="TuG1812S0001937700.01.T01">
    <property type="protein sequence ID" value="TuG1812S0001937700.01.T01.s_cds28392"/>
    <property type="gene ID" value="TuG1812S0001937700.01"/>
</dbReference>
<sequence length="103" mass="11614">MGRQSSTQFGALGETEELPGHKQAEKLQVPVHGEASEFRGEEEQGQRWKEEGDSAPPRGKDRQYLPCPTNGTLVPFASFNLVHRLLPFEISDKEQLKQKKLLL</sequence>
<protein>
    <submittedName>
        <fullName evidence="2">Uncharacterized protein</fullName>
    </submittedName>
</protein>
<feature type="compositionally biased region" description="Basic and acidic residues" evidence="1">
    <location>
        <begin position="34"/>
        <end position="63"/>
    </location>
</feature>
<organism evidence="2 3">
    <name type="scientific">Triticum urartu</name>
    <name type="common">Red wild einkorn</name>
    <name type="synonym">Crithodium urartu</name>
    <dbReference type="NCBI Taxonomy" id="4572"/>
    <lineage>
        <taxon>Eukaryota</taxon>
        <taxon>Viridiplantae</taxon>
        <taxon>Streptophyta</taxon>
        <taxon>Embryophyta</taxon>
        <taxon>Tracheophyta</taxon>
        <taxon>Spermatophyta</taxon>
        <taxon>Magnoliopsida</taxon>
        <taxon>Liliopsida</taxon>
        <taxon>Poales</taxon>
        <taxon>Poaceae</taxon>
        <taxon>BOP clade</taxon>
        <taxon>Pooideae</taxon>
        <taxon>Triticodae</taxon>
        <taxon>Triticeae</taxon>
        <taxon>Triticinae</taxon>
        <taxon>Triticum</taxon>
    </lineage>
</organism>
<proteinExistence type="predicted"/>
<keyword evidence="3" id="KW-1185">Reference proteome</keyword>
<accession>A0A8R7VBG4</accession>
<evidence type="ECO:0000313" key="2">
    <source>
        <dbReference type="EnsemblPlants" id="TuG1812S0001937700.01.T01.s_cds28392"/>
    </source>
</evidence>
<dbReference type="Proteomes" id="UP000015106">
    <property type="component" value="Unassembled WGS sequence"/>
</dbReference>
<evidence type="ECO:0000256" key="1">
    <source>
        <dbReference type="SAM" id="MobiDB-lite"/>
    </source>
</evidence>
<evidence type="ECO:0000313" key="3">
    <source>
        <dbReference type="Proteomes" id="UP000015106"/>
    </source>
</evidence>
<dbReference type="AlphaFoldDB" id="A0A8R7VBG4"/>
<reference evidence="2" key="2">
    <citation type="submission" date="2022-06" db="UniProtKB">
        <authorList>
            <consortium name="EnsemblPlants"/>
        </authorList>
    </citation>
    <scope>IDENTIFICATION</scope>
</reference>
<feature type="region of interest" description="Disordered" evidence="1">
    <location>
        <begin position="1"/>
        <end position="67"/>
    </location>
</feature>
<reference evidence="3" key="1">
    <citation type="journal article" date="2013" name="Nature">
        <title>Draft genome of the wheat A-genome progenitor Triticum urartu.</title>
        <authorList>
            <person name="Ling H.Q."/>
            <person name="Zhao S."/>
            <person name="Liu D."/>
            <person name="Wang J."/>
            <person name="Sun H."/>
            <person name="Zhang C."/>
            <person name="Fan H."/>
            <person name="Li D."/>
            <person name="Dong L."/>
            <person name="Tao Y."/>
            <person name="Gao C."/>
            <person name="Wu H."/>
            <person name="Li Y."/>
            <person name="Cui Y."/>
            <person name="Guo X."/>
            <person name="Zheng S."/>
            <person name="Wang B."/>
            <person name="Yu K."/>
            <person name="Liang Q."/>
            <person name="Yang W."/>
            <person name="Lou X."/>
            <person name="Chen J."/>
            <person name="Feng M."/>
            <person name="Jian J."/>
            <person name="Zhang X."/>
            <person name="Luo G."/>
            <person name="Jiang Y."/>
            <person name="Liu J."/>
            <person name="Wang Z."/>
            <person name="Sha Y."/>
            <person name="Zhang B."/>
            <person name="Wu H."/>
            <person name="Tang D."/>
            <person name="Shen Q."/>
            <person name="Xue P."/>
            <person name="Zou S."/>
            <person name="Wang X."/>
            <person name="Liu X."/>
            <person name="Wang F."/>
            <person name="Yang Y."/>
            <person name="An X."/>
            <person name="Dong Z."/>
            <person name="Zhang K."/>
            <person name="Zhang X."/>
            <person name="Luo M.C."/>
            <person name="Dvorak J."/>
            <person name="Tong Y."/>
            <person name="Wang J."/>
            <person name="Yang H."/>
            <person name="Li Z."/>
            <person name="Wang D."/>
            <person name="Zhang A."/>
            <person name="Wang J."/>
        </authorList>
    </citation>
    <scope>NUCLEOTIDE SEQUENCE</scope>
    <source>
        <strain evidence="3">cv. G1812</strain>
    </source>
</reference>